<dbReference type="InterPro" id="IPR035628">
    <property type="entry name" value="TcpC_C"/>
</dbReference>
<reference evidence="2" key="1">
    <citation type="journal article" date="2014" name="Int. J. Syst. Evol. Microbiol.">
        <title>Complete genome sequence of Corynebacterium casei LMG S-19264T (=DSM 44701T), isolated from a smear-ripened cheese.</title>
        <authorList>
            <consortium name="US DOE Joint Genome Institute (JGI-PGF)"/>
            <person name="Walter F."/>
            <person name="Albersmeier A."/>
            <person name="Kalinowski J."/>
            <person name="Ruckert C."/>
        </authorList>
    </citation>
    <scope>NUCLEOTIDE SEQUENCE</scope>
    <source>
        <strain evidence="2">CGMCC 1.15179</strain>
    </source>
</reference>
<dbReference type="InterPro" id="IPR024735">
    <property type="entry name" value="TcpC"/>
</dbReference>
<dbReference type="Proteomes" id="UP000625210">
    <property type="component" value="Unassembled WGS sequence"/>
</dbReference>
<dbReference type="AlphaFoldDB" id="A0A8J2YA92"/>
<reference evidence="2" key="2">
    <citation type="submission" date="2020-09" db="EMBL/GenBank/DDBJ databases">
        <authorList>
            <person name="Sun Q."/>
            <person name="Zhou Y."/>
        </authorList>
    </citation>
    <scope>NUCLEOTIDE SEQUENCE</scope>
    <source>
        <strain evidence="2">CGMCC 1.15179</strain>
    </source>
</reference>
<organism evidence="2 3">
    <name type="scientific">Marinithermofilum abyssi</name>
    <dbReference type="NCBI Taxonomy" id="1571185"/>
    <lineage>
        <taxon>Bacteria</taxon>
        <taxon>Bacillati</taxon>
        <taxon>Bacillota</taxon>
        <taxon>Bacilli</taxon>
        <taxon>Bacillales</taxon>
        <taxon>Thermoactinomycetaceae</taxon>
        <taxon>Marinithermofilum</taxon>
    </lineage>
</organism>
<keyword evidence="3" id="KW-1185">Reference proteome</keyword>
<evidence type="ECO:0000256" key="1">
    <source>
        <dbReference type="SAM" id="Phobius"/>
    </source>
</evidence>
<accession>A0A8J2YA92</accession>
<dbReference type="RefSeq" id="WP_188649018.1">
    <property type="nucleotide sequence ID" value="NZ_BMHQ01000018.1"/>
</dbReference>
<keyword evidence="1" id="KW-0472">Membrane</keyword>
<proteinExistence type="predicted"/>
<evidence type="ECO:0000313" key="2">
    <source>
        <dbReference type="EMBL" id="GGE28634.1"/>
    </source>
</evidence>
<gene>
    <name evidence="2" type="ORF">GCM10011571_33410</name>
</gene>
<protein>
    <recommendedName>
        <fullName evidence="4">Conjugative transposon protein TcpC</fullName>
    </recommendedName>
</protein>
<feature type="transmembrane region" description="Helical" evidence="1">
    <location>
        <begin position="21"/>
        <end position="39"/>
    </location>
</feature>
<keyword evidence="1" id="KW-0812">Transmembrane</keyword>
<comment type="caution">
    <text evidence="2">The sequence shown here is derived from an EMBL/GenBank/DDBJ whole genome shotgun (WGS) entry which is preliminary data.</text>
</comment>
<evidence type="ECO:0000313" key="3">
    <source>
        <dbReference type="Proteomes" id="UP000625210"/>
    </source>
</evidence>
<evidence type="ECO:0008006" key="4">
    <source>
        <dbReference type="Google" id="ProtNLM"/>
    </source>
</evidence>
<sequence length="306" mass="34239">MTKKPQEDGVFKPKRKKRREAKPIIVKAALWSVIGFIAFNDAMVDVVKVYYPPPQRLQAVAKQETPSRLKDVTIQGPDNFASRFVEVWLSGDLEAAKTYLADGFQLADDGTSIRQNVSAIPWSTKMITPHKANVVVAATVASKKKGSKPQTLFINVDVAMEGHKYGITSSPQIIPYPGNAKALKESPIKAETDNEKIKQDIETLMDSFFRQYYYGVPNDLANFYADGKPRKTLAGYGFKYQGIQLVKVEEPKGGKAKVIASANIEREGFITVQQFELVVVQKNDRWYVESTVPNIPIHDKKNAEEE</sequence>
<keyword evidence="1" id="KW-1133">Transmembrane helix</keyword>
<name>A0A8J2YA92_9BACL</name>
<dbReference type="EMBL" id="BMHQ01000018">
    <property type="protein sequence ID" value="GGE28634.1"/>
    <property type="molecule type" value="Genomic_DNA"/>
</dbReference>
<dbReference type="Gene3D" id="3.10.450.540">
    <property type="match status" value="1"/>
</dbReference>
<dbReference type="Pfam" id="PF12642">
    <property type="entry name" value="TpcC"/>
    <property type="match status" value="1"/>
</dbReference>
<dbReference type="CDD" id="cd16428">
    <property type="entry name" value="TcpC_C"/>
    <property type="match status" value="1"/>
</dbReference>